<keyword evidence="1" id="KW-0472">Membrane</keyword>
<keyword evidence="1" id="KW-0812">Transmembrane</keyword>
<dbReference type="EMBL" id="LAZR01003235">
    <property type="protein sequence ID" value="KKN20511.1"/>
    <property type="molecule type" value="Genomic_DNA"/>
</dbReference>
<evidence type="ECO:0000256" key="1">
    <source>
        <dbReference type="SAM" id="Phobius"/>
    </source>
</evidence>
<accession>A0A0F9R5D6</accession>
<gene>
    <name evidence="2" type="ORF">LCGC14_0934830</name>
</gene>
<organism evidence="2">
    <name type="scientific">marine sediment metagenome</name>
    <dbReference type="NCBI Taxonomy" id="412755"/>
    <lineage>
        <taxon>unclassified sequences</taxon>
        <taxon>metagenomes</taxon>
        <taxon>ecological metagenomes</taxon>
    </lineage>
</organism>
<comment type="caution">
    <text evidence="2">The sequence shown here is derived from an EMBL/GenBank/DDBJ whole genome shotgun (WGS) entry which is preliminary data.</text>
</comment>
<sequence length="98" mass="10871">MADTEKVGFGKVLETLASRISRKAIIAALAMILIYMLAVNPTVVPELVFVVFVITGLAIYTSFMQWILDKKSLDKEVKLKEIQAKQDELISTNGGKKK</sequence>
<feature type="transmembrane region" description="Helical" evidence="1">
    <location>
        <begin position="47"/>
        <end position="68"/>
    </location>
</feature>
<keyword evidence="1" id="KW-1133">Transmembrane helix</keyword>
<proteinExistence type="predicted"/>
<reference evidence="2" key="1">
    <citation type="journal article" date="2015" name="Nature">
        <title>Complex archaea that bridge the gap between prokaryotes and eukaryotes.</title>
        <authorList>
            <person name="Spang A."/>
            <person name="Saw J.H."/>
            <person name="Jorgensen S.L."/>
            <person name="Zaremba-Niedzwiedzka K."/>
            <person name="Martijn J."/>
            <person name="Lind A.E."/>
            <person name="van Eijk R."/>
            <person name="Schleper C."/>
            <person name="Guy L."/>
            <person name="Ettema T.J."/>
        </authorList>
    </citation>
    <scope>NUCLEOTIDE SEQUENCE</scope>
</reference>
<evidence type="ECO:0000313" key="2">
    <source>
        <dbReference type="EMBL" id="KKN20511.1"/>
    </source>
</evidence>
<feature type="transmembrane region" description="Helical" evidence="1">
    <location>
        <begin position="24"/>
        <end position="41"/>
    </location>
</feature>
<name>A0A0F9R5D6_9ZZZZ</name>
<protein>
    <submittedName>
        <fullName evidence="2">Uncharacterized protein</fullName>
    </submittedName>
</protein>
<dbReference type="AlphaFoldDB" id="A0A0F9R5D6"/>